<sequence>MKAAGSTAPWTPPLTAMLNYILRRLGAGLLLLAVVTAVTFWIFYVLPRWAGVTPRGMAAMYVGKAPTPEALDATVERLGLDQPVAMQFLEFVRGLLFGQEFDFGRATVECAAPCLGYSFTTNSPVLPQLLERLPVTASLAFGAAIIWIIGGVAVGVLSAVKKGSLFDRLAMSTALVGVSMPIYFTGLLALVFLVHSWELFPVSRYVPLSEDPVAWFQVMFLPWVTLAFLHAAQYARQTRAGMLEVLGEDYIRTARAKGLSERRVIFKHALRPTLTPIVTIFGLDVGLVLGGAILTETVFSLNGIGAYAIDAIVGKDLPVVLGVTLMGAVFIVVCNLVVDLLYPVVDPRVRIAA</sequence>
<dbReference type="Proteomes" id="UP000584931">
    <property type="component" value="Unassembled WGS sequence"/>
</dbReference>
<evidence type="ECO:0000256" key="7">
    <source>
        <dbReference type="RuleBase" id="RU363032"/>
    </source>
</evidence>
<proteinExistence type="inferred from homology"/>
<dbReference type="PANTHER" id="PTHR43163:SF6">
    <property type="entry name" value="DIPEPTIDE TRANSPORT SYSTEM PERMEASE PROTEIN DPPB-RELATED"/>
    <property type="match status" value="1"/>
</dbReference>
<feature type="transmembrane region" description="Helical" evidence="7">
    <location>
        <begin position="169"/>
        <end position="194"/>
    </location>
</feature>
<protein>
    <submittedName>
        <fullName evidence="9">Peptide/nickel transport system permease protein</fullName>
    </submittedName>
</protein>
<comment type="similarity">
    <text evidence="7">Belongs to the binding-protein-dependent transport system permease family.</text>
</comment>
<name>A0A7Z0BKE1_9ACTN</name>
<evidence type="ECO:0000256" key="4">
    <source>
        <dbReference type="ARBA" id="ARBA00022692"/>
    </source>
</evidence>
<reference evidence="9 10" key="1">
    <citation type="submission" date="2020-07" db="EMBL/GenBank/DDBJ databases">
        <title>Sequencing the genomes of 1000 actinobacteria strains.</title>
        <authorList>
            <person name="Klenk H.-P."/>
        </authorList>
    </citation>
    <scope>NUCLEOTIDE SEQUENCE [LARGE SCALE GENOMIC DNA]</scope>
    <source>
        <strain evidence="9 10">DSM 45278</strain>
    </source>
</reference>
<feature type="transmembrane region" description="Helical" evidence="7">
    <location>
        <begin position="319"/>
        <end position="342"/>
    </location>
</feature>
<keyword evidence="3" id="KW-1003">Cell membrane</keyword>
<dbReference type="Pfam" id="PF19300">
    <property type="entry name" value="BPD_transp_1_N"/>
    <property type="match status" value="1"/>
</dbReference>
<dbReference type="InterPro" id="IPR045621">
    <property type="entry name" value="BPD_transp_1_N"/>
</dbReference>
<dbReference type="EMBL" id="JACCHL010000001">
    <property type="protein sequence ID" value="NYH54753.1"/>
    <property type="molecule type" value="Genomic_DNA"/>
</dbReference>
<dbReference type="AlphaFoldDB" id="A0A7Z0BKE1"/>
<evidence type="ECO:0000256" key="3">
    <source>
        <dbReference type="ARBA" id="ARBA00022475"/>
    </source>
</evidence>
<evidence type="ECO:0000256" key="2">
    <source>
        <dbReference type="ARBA" id="ARBA00022448"/>
    </source>
</evidence>
<comment type="caution">
    <text evidence="9">The sequence shown here is derived from an EMBL/GenBank/DDBJ whole genome shotgun (WGS) entry which is preliminary data.</text>
</comment>
<evidence type="ECO:0000256" key="1">
    <source>
        <dbReference type="ARBA" id="ARBA00004651"/>
    </source>
</evidence>
<dbReference type="GO" id="GO:0005886">
    <property type="term" value="C:plasma membrane"/>
    <property type="evidence" value="ECO:0007669"/>
    <property type="project" value="UniProtKB-SubCell"/>
</dbReference>
<dbReference type="PROSITE" id="PS50928">
    <property type="entry name" value="ABC_TM1"/>
    <property type="match status" value="1"/>
</dbReference>
<evidence type="ECO:0000313" key="9">
    <source>
        <dbReference type="EMBL" id="NYH54753.1"/>
    </source>
</evidence>
<feature type="domain" description="ABC transmembrane type-1" evidence="8">
    <location>
        <begin position="133"/>
        <end position="342"/>
    </location>
</feature>
<feature type="transmembrane region" description="Helical" evidence="7">
    <location>
        <begin position="135"/>
        <end position="157"/>
    </location>
</feature>
<evidence type="ECO:0000256" key="5">
    <source>
        <dbReference type="ARBA" id="ARBA00022989"/>
    </source>
</evidence>
<dbReference type="CDD" id="cd06261">
    <property type="entry name" value="TM_PBP2"/>
    <property type="match status" value="1"/>
</dbReference>
<comment type="subcellular location">
    <subcellularLocation>
        <location evidence="1 7">Cell membrane</location>
        <topology evidence="1 7">Multi-pass membrane protein</topology>
    </subcellularLocation>
</comment>
<keyword evidence="2 7" id="KW-0813">Transport</keyword>
<organism evidence="9 10">
    <name type="scientific">Nocardiopsis sinuspersici</name>
    <dbReference type="NCBI Taxonomy" id="501010"/>
    <lineage>
        <taxon>Bacteria</taxon>
        <taxon>Bacillati</taxon>
        <taxon>Actinomycetota</taxon>
        <taxon>Actinomycetes</taxon>
        <taxon>Streptosporangiales</taxon>
        <taxon>Nocardiopsidaceae</taxon>
        <taxon>Nocardiopsis</taxon>
    </lineage>
</organism>
<feature type="transmembrane region" description="Helical" evidence="7">
    <location>
        <begin position="25"/>
        <end position="46"/>
    </location>
</feature>
<evidence type="ECO:0000256" key="6">
    <source>
        <dbReference type="ARBA" id="ARBA00023136"/>
    </source>
</evidence>
<keyword evidence="4 7" id="KW-0812">Transmembrane</keyword>
<dbReference type="Gene3D" id="1.10.3720.10">
    <property type="entry name" value="MetI-like"/>
    <property type="match status" value="1"/>
</dbReference>
<accession>A0A7Z0BKE1</accession>
<dbReference type="GO" id="GO:0071916">
    <property type="term" value="F:dipeptide transmembrane transporter activity"/>
    <property type="evidence" value="ECO:0007669"/>
    <property type="project" value="TreeGrafter"/>
</dbReference>
<evidence type="ECO:0000313" key="10">
    <source>
        <dbReference type="Proteomes" id="UP000584931"/>
    </source>
</evidence>
<feature type="transmembrane region" description="Helical" evidence="7">
    <location>
        <begin position="277"/>
        <end position="299"/>
    </location>
</feature>
<dbReference type="PANTHER" id="PTHR43163">
    <property type="entry name" value="DIPEPTIDE TRANSPORT SYSTEM PERMEASE PROTEIN DPPB-RELATED"/>
    <property type="match status" value="1"/>
</dbReference>
<keyword evidence="6 7" id="KW-0472">Membrane</keyword>
<dbReference type="SUPFAM" id="SSF161098">
    <property type="entry name" value="MetI-like"/>
    <property type="match status" value="1"/>
</dbReference>
<dbReference type="InterPro" id="IPR000515">
    <property type="entry name" value="MetI-like"/>
</dbReference>
<evidence type="ECO:0000259" key="8">
    <source>
        <dbReference type="PROSITE" id="PS50928"/>
    </source>
</evidence>
<keyword evidence="5 7" id="KW-1133">Transmembrane helix</keyword>
<dbReference type="InterPro" id="IPR035906">
    <property type="entry name" value="MetI-like_sf"/>
</dbReference>
<feature type="transmembrane region" description="Helical" evidence="7">
    <location>
        <begin position="214"/>
        <end position="232"/>
    </location>
</feature>
<gene>
    <name evidence="9" type="ORF">HNR06_004342</name>
</gene>
<dbReference type="Pfam" id="PF00528">
    <property type="entry name" value="BPD_transp_1"/>
    <property type="match status" value="1"/>
</dbReference>